<name>A0AC58TXG3_TOBAC</name>
<accession>A0AC58TXG3</accession>
<sequence>MTTSAEQHNGFVGSTTAAMAIVSSCRTTPAPAMRFISENVLVLGEENPENEQFVVTEAWKLSDILCKNYVLSCLEDELYNVYSVIKISRELWNALEKKYKIENAGLTMFVAAKFLDFKMIDDKSIITQKDFKNYLKHKHKEMMLEDLIVRLRIEKDNKGSEKKSRGNSTLMEKNIVEEASTSNRKRKKPFGPKNYPSKKKFKGNFQNYGKVGHKAVDWRAPKKEKKKSQENMVEKNDDNEDLCAMLS</sequence>
<proteinExistence type="predicted"/>
<reference evidence="2" key="2">
    <citation type="submission" date="2025-08" db="UniProtKB">
        <authorList>
            <consortium name="RefSeq"/>
        </authorList>
    </citation>
    <scope>IDENTIFICATION</scope>
    <source>
        <tissue evidence="2">Leaf</tissue>
    </source>
</reference>
<evidence type="ECO:0000313" key="1">
    <source>
        <dbReference type="Proteomes" id="UP000790787"/>
    </source>
</evidence>
<dbReference type="RefSeq" id="XP_075101905.1">
    <property type="nucleotide sequence ID" value="XM_075245804.1"/>
</dbReference>
<organism evidence="1 2">
    <name type="scientific">Nicotiana tabacum</name>
    <name type="common">Common tobacco</name>
    <dbReference type="NCBI Taxonomy" id="4097"/>
    <lineage>
        <taxon>Eukaryota</taxon>
        <taxon>Viridiplantae</taxon>
        <taxon>Streptophyta</taxon>
        <taxon>Embryophyta</taxon>
        <taxon>Tracheophyta</taxon>
        <taxon>Spermatophyta</taxon>
        <taxon>Magnoliopsida</taxon>
        <taxon>eudicotyledons</taxon>
        <taxon>Gunneridae</taxon>
        <taxon>Pentapetalae</taxon>
        <taxon>asterids</taxon>
        <taxon>lamiids</taxon>
        <taxon>Solanales</taxon>
        <taxon>Solanaceae</taxon>
        <taxon>Nicotianoideae</taxon>
        <taxon>Nicotianeae</taxon>
        <taxon>Nicotiana</taxon>
    </lineage>
</organism>
<dbReference type="Proteomes" id="UP000790787">
    <property type="component" value="Chromosome 3"/>
</dbReference>
<reference evidence="1" key="1">
    <citation type="journal article" date="2014" name="Nat. Commun.">
        <title>The tobacco genome sequence and its comparison with those of tomato and potato.</title>
        <authorList>
            <person name="Sierro N."/>
            <person name="Battey J.N."/>
            <person name="Ouadi S."/>
            <person name="Bakaher N."/>
            <person name="Bovet L."/>
            <person name="Willig A."/>
            <person name="Goepfert S."/>
            <person name="Peitsch M.C."/>
            <person name="Ivanov N.V."/>
        </authorList>
    </citation>
    <scope>NUCLEOTIDE SEQUENCE [LARGE SCALE GENOMIC DNA]</scope>
</reference>
<keyword evidence="1" id="KW-1185">Reference proteome</keyword>
<evidence type="ECO:0000313" key="2">
    <source>
        <dbReference type="RefSeq" id="XP_075101905.1"/>
    </source>
</evidence>
<gene>
    <name evidence="2" type="primary">LOC142177328</name>
</gene>
<protein>
    <submittedName>
        <fullName evidence="2">Uncharacterized protein LOC142177328</fullName>
    </submittedName>
</protein>